<keyword evidence="9" id="KW-0547">Nucleotide-binding</keyword>
<protein>
    <recommendedName>
        <fullName evidence="4">6-phosphofructokinase</fullName>
        <ecNumber evidence="4">2.7.1.11</ecNumber>
    </recommendedName>
</protein>
<evidence type="ECO:0000256" key="13">
    <source>
        <dbReference type="ARBA" id="ARBA00023152"/>
    </source>
</evidence>
<keyword evidence="10 17" id="KW-0418">Kinase</keyword>
<dbReference type="GO" id="GO:0070095">
    <property type="term" value="F:fructose-6-phosphate binding"/>
    <property type="evidence" value="ECO:0007669"/>
    <property type="project" value="TreeGrafter"/>
</dbReference>
<evidence type="ECO:0000256" key="3">
    <source>
        <dbReference type="ARBA" id="ARBA00004679"/>
    </source>
</evidence>
<accession>A0A1I5QX41</accession>
<evidence type="ECO:0000256" key="10">
    <source>
        <dbReference type="ARBA" id="ARBA00022777"/>
    </source>
</evidence>
<comment type="catalytic activity">
    <reaction evidence="15">
        <text>beta-D-fructose 6-phosphate + ATP = beta-D-fructose 1,6-bisphosphate + ADP + H(+)</text>
        <dbReference type="Rhea" id="RHEA:16109"/>
        <dbReference type="ChEBI" id="CHEBI:15378"/>
        <dbReference type="ChEBI" id="CHEBI:30616"/>
        <dbReference type="ChEBI" id="CHEBI:32966"/>
        <dbReference type="ChEBI" id="CHEBI:57634"/>
        <dbReference type="ChEBI" id="CHEBI:456216"/>
        <dbReference type="EC" id="2.7.1.11"/>
    </reaction>
</comment>
<dbReference type="GO" id="GO:0048029">
    <property type="term" value="F:monosaccharide binding"/>
    <property type="evidence" value="ECO:0007669"/>
    <property type="project" value="TreeGrafter"/>
</dbReference>
<sequence length="319" mass="35321">MSLAIMCSGGDAPGMNPAIKRFVDYVYEKGEIPYFVYNGLEGLIDGQIERATHKDVAGIVHRGGAIIRSSRSKRFYEYKYRKQAYENLVKSDVTGLVVLGGDGSFRAMDLMSREFDLNFVGIPTTIDNDIYGTDICLGVDTALNVIRDALDKIRDTASTFSRAFIVEVMGRDCGYLAIVSAITSGAEICIVPEVDFNKSVVEEHLKREIANGRNYILSIVAEGTKKTNEIAQWLENSVGMESRITVLGHIQRGGSPTVYDRMLAFEFTIRAVDHLLANTSSNKVVVIKNGQYGMCEISEVVDNRYTINPELLGMLNKLD</sequence>
<feature type="domain" description="Phosphofructokinase" evidence="16">
    <location>
        <begin position="3"/>
        <end position="275"/>
    </location>
</feature>
<evidence type="ECO:0000256" key="12">
    <source>
        <dbReference type="ARBA" id="ARBA00022842"/>
    </source>
</evidence>
<dbReference type="PANTHER" id="PTHR13697">
    <property type="entry name" value="PHOSPHOFRUCTOKINASE"/>
    <property type="match status" value="1"/>
</dbReference>
<evidence type="ECO:0000256" key="7">
    <source>
        <dbReference type="ARBA" id="ARBA00022679"/>
    </source>
</evidence>
<dbReference type="FunFam" id="3.40.50.460:FF:000002">
    <property type="entry name" value="ATP-dependent 6-phosphofructokinase"/>
    <property type="match status" value="1"/>
</dbReference>
<keyword evidence="18" id="KW-1185">Reference proteome</keyword>
<dbReference type="GO" id="GO:0042802">
    <property type="term" value="F:identical protein binding"/>
    <property type="evidence" value="ECO:0007669"/>
    <property type="project" value="TreeGrafter"/>
</dbReference>
<dbReference type="EMBL" id="FOXB01000023">
    <property type="protein sequence ID" value="SFP50812.1"/>
    <property type="molecule type" value="Genomic_DNA"/>
</dbReference>
<gene>
    <name evidence="17" type="ORF">SAMN05216234_1237</name>
</gene>
<dbReference type="RefSeq" id="WP_092912750.1">
    <property type="nucleotide sequence ID" value="NZ_FOXB01000023.1"/>
</dbReference>
<keyword evidence="5" id="KW-0963">Cytoplasm</keyword>
<dbReference type="AlphaFoldDB" id="A0A1I5QX41"/>
<keyword evidence="12" id="KW-0460">Magnesium</keyword>
<dbReference type="GO" id="GO:0006002">
    <property type="term" value="P:fructose 6-phosphate metabolic process"/>
    <property type="evidence" value="ECO:0007669"/>
    <property type="project" value="InterPro"/>
</dbReference>
<dbReference type="GO" id="GO:0030388">
    <property type="term" value="P:fructose 1,6-bisphosphate metabolic process"/>
    <property type="evidence" value="ECO:0007669"/>
    <property type="project" value="TreeGrafter"/>
</dbReference>
<comment type="pathway">
    <text evidence="3">Carbohydrate degradation; glycolysis; D-glyceraldehyde 3-phosphate and glycerone phosphate from D-glucose: step 3/4.</text>
</comment>
<evidence type="ECO:0000256" key="9">
    <source>
        <dbReference type="ARBA" id="ARBA00022741"/>
    </source>
</evidence>
<dbReference type="UniPathway" id="UPA00109">
    <property type="reaction ID" value="UER00182"/>
</dbReference>
<comment type="cofactor">
    <cofactor evidence="1">
        <name>Mg(2+)</name>
        <dbReference type="ChEBI" id="CHEBI:18420"/>
    </cofactor>
</comment>
<dbReference type="PIRSF" id="PIRSF000532">
    <property type="entry name" value="ATP_PFK_prok"/>
    <property type="match status" value="1"/>
</dbReference>
<dbReference type="Proteomes" id="UP000199227">
    <property type="component" value="Unassembled WGS sequence"/>
</dbReference>
<dbReference type="GO" id="GO:0005524">
    <property type="term" value="F:ATP binding"/>
    <property type="evidence" value="ECO:0007669"/>
    <property type="project" value="UniProtKB-KW"/>
</dbReference>
<comment type="subcellular location">
    <subcellularLocation>
        <location evidence="2">Cytoplasm</location>
    </subcellularLocation>
</comment>
<keyword evidence="8" id="KW-0479">Metal-binding</keyword>
<evidence type="ECO:0000256" key="2">
    <source>
        <dbReference type="ARBA" id="ARBA00004496"/>
    </source>
</evidence>
<evidence type="ECO:0000256" key="4">
    <source>
        <dbReference type="ARBA" id="ARBA00012055"/>
    </source>
</evidence>
<reference evidence="17 18" key="1">
    <citation type="submission" date="2016-10" db="EMBL/GenBank/DDBJ databases">
        <authorList>
            <person name="de Groot N.N."/>
        </authorList>
    </citation>
    <scope>NUCLEOTIDE SEQUENCE [LARGE SCALE GENOMIC DNA]</scope>
    <source>
        <strain evidence="17 18">EP1-55-1</strain>
    </source>
</reference>
<proteinExistence type="inferred from homology"/>
<dbReference type="PROSITE" id="PS00433">
    <property type="entry name" value="PHOSPHOFRUCTOKINASE"/>
    <property type="match status" value="1"/>
</dbReference>
<dbReference type="PRINTS" id="PR00476">
    <property type="entry name" value="PHFRCTKINASE"/>
</dbReference>
<dbReference type="Gene3D" id="3.40.50.460">
    <property type="entry name" value="Phosphofructokinase domain"/>
    <property type="match status" value="1"/>
</dbReference>
<keyword evidence="13" id="KW-0324">Glycolysis</keyword>
<dbReference type="InterPro" id="IPR015912">
    <property type="entry name" value="Phosphofructokinase_CS"/>
</dbReference>
<dbReference type="OrthoDB" id="9802503at2"/>
<dbReference type="InterPro" id="IPR012003">
    <property type="entry name" value="ATP_PFK_prok-type"/>
</dbReference>
<evidence type="ECO:0000256" key="5">
    <source>
        <dbReference type="ARBA" id="ARBA00022490"/>
    </source>
</evidence>
<dbReference type="EC" id="2.7.1.11" evidence="4"/>
<dbReference type="SUPFAM" id="SSF53784">
    <property type="entry name" value="Phosphofructokinase"/>
    <property type="match status" value="1"/>
</dbReference>
<evidence type="ECO:0000256" key="14">
    <source>
        <dbReference type="ARBA" id="ARBA00038478"/>
    </source>
</evidence>
<dbReference type="Gene3D" id="3.40.50.450">
    <property type="match status" value="1"/>
</dbReference>
<dbReference type="InterPro" id="IPR035966">
    <property type="entry name" value="PKF_sf"/>
</dbReference>
<keyword evidence="6" id="KW-0021">Allosteric enzyme</keyword>
<dbReference type="GO" id="GO:0005945">
    <property type="term" value="C:6-phosphofructokinase complex"/>
    <property type="evidence" value="ECO:0007669"/>
    <property type="project" value="TreeGrafter"/>
</dbReference>
<dbReference type="NCBIfam" id="NF002872">
    <property type="entry name" value="PRK03202.1"/>
    <property type="match status" value="1"/>
</dbReference>
<evidence type="ECO:0000256" key="6">
    <source>
        <dbReference type="ARBA" id="ARBA00022533"/>
    </source>
</evidence>
<dbReference type="GO" id="GO:0061621">
    <property type="term" value="P:canonical glycolysis"/>
    <property type="evidence" value="ECO:0007669"/>
    <property type="project" value="TreeGrafter"/>
</dbReference>
<evidence type="ECO:0000256" key="1">
    <source>
        <dbReference type="ARBA" id="ARBA00001946"/>
    </source>
</evidence>
<evidence type="ECO:0000256" key="8">
    <source>
        <dbReference type="ARBA" id="ARBA00022723"/>
    </source>
</evidence>
<dbReference type="STRING" id="223786.SAMN05216234_1237"/>
<keyword evidence="11" id="KW-0067">ATP-binding</keyword>
<name>A0A1I5QX41_9BACT</name>
<dbReference type="PANTHER" id="PTHR13697:SF4">
    <property type="entry name" value="ATP-DEPENDENT 6-PHOSPHOFRUCTOKINASE"/>
    <property type="match status" value="1"/>
</dbReference>
<evidence type="ECO:0000256" key="15">
    <source>
        <dbReference type="ARBA" id="ARBA00048070"/>
    </source>
</evidence>
<dbReference type="GO" id="GO:0016208">
    <property type="term" value="F:AMP binding"/>
    <property type="evidence" value="ECO:0007669"/>
    <property type="project" value="TreeGrafter"/>
</dbReference>
<dbReference type="GO" id="GO:0003872">
    <property type="term" value="F:6-phosphofructokinase activity"/>
    <property type="evidence" value="ECO:0007669"/>
    <property type="project" value="UniProtKB-EC"/>
</dbReference>
<dbReference type="Pfam" id="PF00365">
    <property type="entry name" value="PFK"/>
    <property type="match status" value="1"/>
</dbReference>
<keyword evidence="7" id="KW-0808">Transferase</keyword>
<evidence type="ECO:0000313" key="18">
    <source>
        <dbReference type="Proteomes" id="UP000199227"/>
    </source>
</evidence>
<evidence type="ECO:0000256" key="11">
    <source>
        <dbReference type="ARBA" id="ARBA00022840"/>
    </source>
</evidence>
<comment type="similarity">
    <text evidence="14">Belongs to the phosphofructokinase type A (PFKA) family.</text>
</comment>
<dbReference type="InterPro" id="IPR000023">
    <property type="entry name" value="Phosphofructokinase_dom"/>
</dbReference>
<dbReference type="InterPro" id="IPR022953">
    <property type="entry name" value="ATP_PFK"/>
</dbReference>
<dbReference type="GO" id="GO:0046872">
    <property type="term" value="F:metal ion binding"/>
    <property type="evidence" value="ECO:0007669"/>
    <property type="project" value="UniProtKB-KW"/>
</dbReference>
<evidence type="ECO:0000313" key="17">
    <source>
        <dbReference type="EMBL" id="SFP50812.1"/>
    </source>
</evidence>
<evidence type="ECO:0000259" key="16">
    <source>
        <dbReference type="Pfam" id="PF00365"/>
    </source>
</evidence>
<organism evidence="17 18">
    <name type="scientific">Hydrogenimonas thermophila</name>
    <dbReference type="NCBI Taxonomy" id="223786"/>
    <lineage>
        <taxon>Bacteria</taxon>
        <taxon>Pseudomonadati</taxon>
        <taxon>Campylobacterota</taxon>
        <taxon>Epsilonproteobacteria</taxon>
        <taxon>Campylobacterales</taxon>
        <taxon>Hydrogenimonadaceae</taxon>
        <taxon>Hydrogenimonas</taxon>
    </lineage>
</organism>